<dbReference type="CDD" id="cd08977">
    <property type="entry name" value="SusD"/>
    <property type="match status" value="1"/>
</dbReference>
<evidence type="ECO:0000313" key="10">
    <source>
        <dbReference type="Proteomes" id="UP000272117"/>
    </source>
</evidence>
<reference evidence="9 10" key="1">
    <citation type="submission" date="2018-11" db="EMBL/GenBank/DDBJ databases">
        <title>Rufibacter latericius sp. nov., isolated from water in Baiyang Lake.</title>
        <authorList>
            <person name="Yang Y."/>
        </authorList>
    </citation>
    <scope>NUCLEOTIDE SEQUENCE [LARGE SCALE GENOMIC DNA]</scope>
    <source>
        <strain evidence="9 10">R-22-1c-1</strain>
    </source>
</reference>
<dbReference type="SUPFAM" id="SSF48452">
    <property type="entry name" value="TPR-like"/>
    <property type="match status" value="1"/>
</dbReference>
<dbReference type="GO" id="GO:0009279">
    <property type="term" value="C:cell outer membrane"/>
    <property type="evidence" value="ECO:0007669"/>
    <property type="project" value="UniProtKB-SubCell"/>
</dbReference>
<dbReference type="Gene3D" id="2.20.20.130">
    <property type="match status" value="1"/>
</dbReference>
<feature type="domain" description="SusD-like N-terminal" evidence="8">
    <location>
        <begin position="25"/>
        <end position="229"/>
    </location>
</feature>
<gene>
    <name evidence="9" type="ORF">EFB08_13705</name>
</gene>
<keyword evidence="4" id="KW-0472">Membrane</keyword>
<dbReference type="Proteomes" id="UP000272117">
    <property type="component" value="Unassembled WGS sequence"/>
</dbReference>
<comment type="subcellular location">
    <subcellularLocation>
        <location evidence="1">Cell outer membrane</location>
    </subcellularLocation>
</comment>
<keyword evidence="10" id="KW-1185">Reference proteome</keyword>
<dbReference type="EMBL" id="RJJD01000008">
    <property type="protein sequence ID" value="RNI25893.1"/>
    <property type="molecule type" value="Genomic_DNA"/>
</dbReference>
<dbReference type="OrthoDB" id="9792139at2"/>
<name>A0A3M9MLY3_9BACT</name>
<dbReference type="InterPro" id="IPR011990">
    <property type="entry name" value="TPR-like_helical_dom_sf"/>
</dbReference>
<evidence type="ECO:0000256" key="5">
    <source>
        <dbReference type="ARBA" id="ARBA00023237"/>
    </source>
</evidence>
<dbReference type="InterPro" id="IPR012944">
    <property type="entry name" value="SusD_RagB_dom"/>
</dbReference>
<dbReference type="PROSITE" id="PS51257">
    <property type="entry name" value="PROKAR_LIPOPROTEIN"/>
    <property type="match status" value="1"/>
</dbReference>
<evidence type="ECO:0000256" key="2">
    <source>
        <dbReference type="ARBA" id="ARBA00006275"/>
    </source>
</evidence>
<dbReference type="Pfam" id="PF07980">
    <property type="entry name" value="SusD_RagB"/>
    <property type="match status" value="1"/>
</dbReference>
<dbReference type="RefSeq" id="WP_123127514.1">
    <property type="nucleotide sequence ID" value="NZ_RJJD01000008.1"/>
</dbReference>
<protein>
    <submittedName>
        <fullName evidence="9">RagB/SusD family nutrient uptake outer membrane protein</fullName>
    </submittedName>
</protein>
<feature type="chain" id="PRO_5018075456" evidence="6">
    <location>
        <begin position="24"/>
        <end position="471"/>
    </location>
</feature>
<sequence length="471" mass="52110">MKNKYKILLLAALISAGTLSSCGDEFLDESPSTGIDADVALRTDNDVLSALRGAYGGLASTDLYSLNLPVLGDMLADNLYVATSNSGYFNSLSSYNFLNNGEEVTEIWSGAYDVINRTNAIIDSNPTVTDQEAVDQYKGEAHALRALMYFELVRHYARPYNETADASHLGVPLVLKAFEFNGQPKRNTVAEVYAQILSDLELAYTLMTLDEGPVRMSKYAARALEAEVNLYKGDNALALQQAEEVINDSGVELLPYDAVLDYWAETDATKLQGLESLFEVSATQTENNGVDEYAYYFNQGGYGQNLATPSLFAQYSPDDVRRQLITVGRRGAGDNPAYIVTKYKAISGDAEDKVVIRMSEVYLIAAEAAYRTGNEELALTYLNTLVDEREPDKVYASSGNQLLEDIITERRKELAFEGDRLATLNRLKLDITERRKAPTTVPYSDYKRILPIPRTEITANPNIDQNPQWGG</sequence>
<keyword evidence="3 6" id="KW-0732">Signal</keyword>
<evidence type="ECO:0000259" key="8">
    <source>
        <dbReference type="Pfam" id="PF14322"/>
    </source>
</evidence>
<evidence type="ECO:0000256" key="6">
    <source>
        <dbReference type="SAM" id="SignalP"/>
    </source>
</evidence>
<evidence type="ECO:0000313" key="9">
    <source>
        <dbReference type="EMBL" id="RNI25893.1"/>
    </source>
</evidence>
<feature type="signal peptide" evidence="6">
    <location>
        <begin position="1"/>
        <end position="23"/>
    </location>
</feature>
<dbReference type="Gene3D" id="1.25.40.900">
    <property type="match status" value="1"/>
</dbReference>
<feature type="domain" description="RagB/SusD" evidence="7">
    <location>
        <begin position="346"/>
        <end position="469"/>
    </location>
</feature>
<comment type="caution">
    <text evidence="9">The sequence shown here is derived from an EMBL/GenBank/DDBJ whole genome shotgun (WGS) entry which is preliminary data.</text>
</comment>
<proteinExistence type="inferred from homology"/>
<organism evidence="9 10">
    <name type="scientific">Rufibacter latericius</name>
    <dbReference type="NCBI Taxonomy" id="2487040"/>
    <lineage>
        <taxon>Bacteria</taxon>
        <taxon>Pseudomonadati</taxon>
        <taxon>Bacteroidota</taxon>
        <taxon>Cytophagia</taxon>
        <taxon>Cytophagales</taxon>
        <taxon>Hymenobacteraceae</taxon>
        <taxon>Rufibacter</taxon>
    </lineage>
</organism>
<dbReference type="Gene3D" id="1.25.40.390">
    <property type="match status" value="1"/>
</dbReference>
<evidence type="ECO:0000256" key="4">
    <source>
        <dbReference type="ARBA" id="ARBA00023136"/>
    </source>
</evidence>
<accession>A0A3M9MLY3</accession>
<dbReference type="AlphaFoldDB" id="A0A3M9MLY3"/>
<dbReference type="Pfam" id="PF14322">
    <property type="entry name" value="SusD-like_3"/>
    <property type="match status" value="1"/>
</dbReference>
<evidence type="ECO:0000259" key="7">
    <source>
        <dbReference type="Pfam" id="PF07980"/>
    </source>
</evidence>
<evidence type="ECO:0000256" key="1">
    <source>
        <dbReference type="ARBA" id="ARBA00004442"/>
    </source>
</evidence>
<evidence type="ECO:0000256" key="3">
    <source>
        <dbReference type="ARBA" id="ARBA00022729"/>
    </source>
</evidence>
<dbReference type="InterPro" id="IPR033985">
    <property type="entry name" value="SusD-like_N"/>
</dbReference>
<keyword evidence="5" id="KW-0998">Cell outer membrane</keyword>
<comment type="similarity">
    <text evidence="2">Belongs to the SusD family.</text>
</comment>